<dbReference type="GO" id="GO:0070189">
    <property type="term" value="P:kynurenine metabolic process"/>
    <property type="evidence" value="ECO:0007669"/>
    <property type="project" value="TreeGrafter"/>
</dbReference>
<dbReference type="HAMAP" id="MF_01971">
    <property type="entry name" value="Kynurenine_monooxygenase"/>
    <property type="match status" value="1"/>
</dbReference>
<dbReference type="PANTHER" id="PTHR46028">
    <property type="entry name" value="KYNURENINE 3-MONOOXYGENASE"/>
    <property type="match status" value="1"/>
</dbReference>
<dbReference type="GO" id="GO:0043420">
    <property type="term" value="P:anthranilate metabolic process"/>
    <property type="evidence" value="ECO:0007669"/>
    <property type="project" value="UniProtKB-UniRule"/>
</dbReference>
<dbReference type="PANTHER" id="PTHR46028:SF2">
    <property type="entry name" value="KYNURENINE 3-MONOOXYGENASE"/>
    <property type="match status" value="1"/>
</dbReference>
<keyword evidence="10" id="KW-1000">Mitochondrion outer membrane</keyword>
<dbReference type="SUPFAM" id="SSF51905">
    <property type="entry name" value="FAD/NAD(P)-binding domain"/>
    <property type="match status" value="1"/>
</dbReference>
<comment type="subcellular location">
    <subcellularLocation>
        <location evidence="10">Mitochondrion outer membrane</location>
    </subcellularLocation>
</comment>
<dbReference type="Pfam" id="PF01494">
    <property type="entry name" value="FAD_binding_3"/>
    <property type="match status" value="1"/>
</dbReference>
<evidence type="ECO:0000256" key="2">
    <source>
        <dbReference type="ARBA" id="ARBA00022630"/>
    </source>
</evidence>
<keyword evidence="13" id="KW-1185">Reference proteome</keyword>
<comment type="cofactor">
    <cofactor evidence="1 10">
        <name>FAD</name>
        <dbReference type="ChEBI" id="CHEBI:57692"/>
    </cofactor>
</comment>
<comment type="catalytic activity">
    <reaction evidence="9 10">
        <text>L-kynurenine + NADPH + O2 + H(+) = 3-hydroxy-L-kynurenine + NADP(+) + H2O</text>
        <dbReference type="Rhea" id="RHEA:20545"/>
        <dbReference type="ChEBI" id="CHEBI:15377"/>
        <dbReference type="ChEBI" id="CHEBI:15378"/>
        <dbReference type="ChEBI" id="CHEBI:15379"/>
        <dbReference type="ChEBI" id="CHEBI:57783"/>
        <dbReference type="ChEBI" id="CHEBI:57959"/>
        <dbReference type="ChEBI" id="CHEBI:58125"/>
        <dbReference type="ChEBI" id="CHEBI:58349"/>
        <dbReference type="EC" id="1.14.13.9"/>
    </reaction>
</comment>
<keyword evidence="8 10" id="KW-0496">Mitochondrion</keyword>
<dbReference type="GO" id="GO:0006569">
    <property type="term" value="P:L-tryptophan catabolic process"/>
    <property type="evidence" value="ECO:0007669"/>
    <property type="project" value="UniProtKB-UniRule"/>
</dbReference>
<dbReference type="GO" id="GO:0004502">
    <property type="term" value="F:kynurenine 3-monooxygenase activity"/>
    <property type="evidence" value="ECO:0007669"/>
    <property type="project" value="UniProtKB-UniRule"/>
</dbReference>
<keyword evidence="6 10" id="KW-0560">Oxidoreductase</keyword>
<dbReference type="EC" id="1.14.13.9" evidence="10"/>
<sequence>MVDASKPSLRKAVVVGAGPVGCLSAMALAKSGWQVDVFEARPDMRLSASRAAAQQRSINLAISSRGIAALQAIDPAATARFLETVIPMHGRMIHDIHGKQDSQQYDPDRQCINSIDRALLNEGLLGEALAVPNVHVFFRHKIVSVDFDRRMMVVHDDVENKDINVPFHFASRDGSYSIIRRQLMRVVRMDYQQEYIPHDYLELKIQPGQGLNGNPFFLLDPNHLHIWPRHSFMLIALPNKDMTFTCTLFAPTEEFERLDKPDAFLVWFRSYFPDALALIGEDALLDSYTHNPRSSLMTVKANPYHYKDRVVILGDAAHSMVPFYGQGLNCGLEDVRVLSILLQEANVDPALLPDSNEDVDERLAGALSRYSKTRHEDLVAACDLAMDNYVEMRHLVTTPTYLMRKTLDNILFSLNSRQHITLASIGPLLSRVPFPSRNPSGWIPLYTMVTFRPDISYATAKKKGCAAISAGDKCGNFGVSGTGGCDRRFDVDGVIPSHEKPIVKCFEYMIDRGKEVDLTRKTAGSKIRIIFPKTTPSPLGTCLSAVIDDHDSWVSAHEQGWGSDNTPR</sequence>
<evidence type="ECO:0000256" key="4">
    <source>
        <dbReference type="ARBA" id="ARBA00022827"/>
    </source>
</evidence>
<protein>
    <recommendedName>
        <fullName evidence="10">Kynurenine 3-monooxygenase</fullName>
        <ecNumber evidence="10">1.14.13.9</ecNumber>
    </recommendedName>
    <alternativeName>
        <fullName evidence="10">Biosynthesis of nicotinic acid protein 4</fullName>
    </alternativeName>
    <alternativeName>
        <fullName evidence="10">Kynurenine 3-hydroxylase</fullName>
    </alternativeName>
</protein>
<dbReference type="AlphaFoldDB" id="A0A4V6S1F5"/>
<evidence type="ECO:0000256" key="3">
    <source>
        <dbReference type="ARBA" id="ARBA00022642"/>
    </source>
</evidence>
<comment type="function">
    <text evidence="10">Catalyzes the hydroxylation of L-kynurenine (L-Kyn) to form 3-hydroxy-L-kynurenine (L-3OHKyn). Required for synthesis of quinolinic acid.</text>
</comment>
<dbReference type="InterPro" id="IPR002938">
    <property type="entry name" value="FAD-bd"/>
</dbReference>
<dbReference type="Gene3D" id="3.50.50.60">
    <property type="entry name" value="FAD/NAD(P)-binding domain"/>
    <property type="match status" value="1"/>
</dbReference>
<accession>A0A4V6S1F5</accession>
<evidence type="ECO:0000256" key="10">
    <source>
        <dbReference type="HAMAP-Rule" id="MF_03018"/>
    </source>
</evidence>
<evidence type="ECO:0000256" key="1">
    <source>
        <dbReference type="ARBA" id="ARBA00001974"/>
    </source>
</evidence>
<dbReference type="InterPro" id="IPR036188">
    <property type="entry name" value="FAD/NAD-bd_sf"/>
</dbReference>
<organism evidence="12 13">
    <name type="scientific">Bondarzewia mesenterica</name>
    <dbReference type="NCBI Taxonomy" id="1095465"/>
    <lineage>
        <taxon>Eukaryota</taxon>
        <taxon>Fungi</taxon>
        <taxon>Dikarya</taxon>
        <taxon>Basidiomycota</taxon>
        <taxon>Agaricomycotina</taxon>
        <taxon>Agaricomycetes</taxon>
        <taxon>Russulales</taxon>
        <taxon>Bondarzewiaceae</taxon>
        <taxon>Bondarzewia</taxon>
    </lineage>
</organism>
<evidence type="ECO:0000256" key="8">
    <source>
        <dbReference type="ARBA" id="ARBA00023128"/>
    </source>
</evidence>
<keyword evidence="5 10" id="KW-0521">NADP</keyword>
<dbReference type="InterPro" id="IPR027545">
    <property type="entry name" value="Kynurenine_monooxygenase"/>
</dbReference>
<evidence type="ECO:0000313" key="12">
    <source>
        <dbReference type="EMBL" id="THH15153.1"/>
    </source>
</evidence>
<dbReference type="GO" id="GO:0019805">
    <property type="term" value="P:quinolinate biosynthetic process"/>
    <property type="evidence" value="ECO:0007669"/>
    <property type="project" value="UniProtKB-UniRule"/>
</dbReference>
<evidence type="ECO:0000259" key="11">
    <source>
        <dbReference type="Pfam" id="PF01494"/>
    </source>
</evidence>
<evidence type="ECO:0000256" key="9">
    <source>
        <dbReference type="ARBA" id="ARBA00047818"/>
    </source>
</evidence>
<dbReference type="PRINTS" id="PR00420">
    <property type="entry name" value="RNGMNOXGNASE"/>
</dbReference>
<reference evidence="12 13" key="1">
    <citation type="submission" date="2019-02" db="EMBL/GenBank/DDBJ databases">
        <title>Genome sequencing of the rare red list fungi Bondarzewia mesenterica.</title>
        <authorList>
            <person name="Buettner E."/>
            <person name="Kellner H."/>
        </authorList>
    </citation>
    <scope>NUCLEOTIDE SEQUENCE [LARGE SCALE GENOMIC DNA]</scope>
    <source>
        <strain evidence="12 13">DSM 108281</strain>
    </source>
</reference>
<evidence type="ECO:0000256" key="7">
    <source>
        <dbReference type="ARBA" id="ARBA00023033"/>
    </source>
</evidence>
<keyword evidence="3 10" id="KW-0662">Pyridine nucleotide biosynthesis</keyword>
<evidence type="ECO:0000313" key="13">
    <source>
        <dbReference type="Proteomes" id="UP000310158"/>
    </source>
</evidence>
<dbReference type="EMBL" id="SGPL01000225">
    <property type="protein sequence ID" value="THH15153.1"/>
    <property type="molecule type" value="Genomic_DNA"/>
</dbReference>
<evidence type="ECO:0000256" key="6">
    <source>
        <dbReference type="ARBA" id="ARBA00023002"/>
    </source>
</evidence>
<dbReference type="GO" id="GO:0071949">
    <property type="term" value="F:FAD binding"/>
    <property type="evidence" value="ECO:0007669"/>
    <property type="project" value="InterPro"/>
</dbReference>
<dbReference type="Proteomes" id="UP000310158">
    <property type="component" value="Unassembled WGS sequence"/>
</dbReference>
<dbReference type="GO" id="GO:0005741">
    <property type="term" value="C:mitochondrial outer membrane"/>
    <property type="evidence" value="ECO:0007669"/>
    <property type="project" value="UniProtKB-SubCell"/>
</dbReference>
<gene>
    <name evidence="10" type="primary">BNA4</name>
    <name evidence="12" type="ORF">EW146_g5276</name>
</gene>
<keyword evidence="10" id="KW-0472">Membrane</keyword>
<comment type="pathway">
    <text evidence="10">Cofactor biosynthesis; NAD(+) biosynthesis; quinolinate from L-kynurenine: step 1/3.</text>
</comment>
<keyword evidence="2 10" id="KW-0285">Flavoprotein</keyword>
<dbReference type="UniPathway" id="UPA00253">
    <property type="reaction ID" value="UER00328"/>
</dbReference>
<feature type="domain" description="FAD-binding" evidence="11">
    <location>
        <begin position="12"/>
        <end position="343"/>
    </location>
</feature>
<comment type="caution">
    <text evidence="12">The sequence shown here is derived from an EMBL/GenBank/DDBJ whole genome shotgun (WGS) entry which is preliminary data.</text>
</comment>
<dbReference type="GO" id="GO:0034354">
    <property type="term" value="P:'de novo' NAD+ biosynthetic process from L-tryptophan"/>
    <property type="evidence" value="ECO:0007669"/>
    <property type="project" value="UniProtKB-UniRule"/>
</dbReference>
<dbReference type="OrthoDB" id="10053569at2759"/>
<keyword evidence="4 10" id="KW-0274">FAD</keyword>
<name>A0A4V6S1F5_9AGAM</name>
<keyword evidence="7 10" id="KW-0503">Monooxygenase</keyword>
<proteinExistence type="inferred from homology"/>
<dbReference type="FunFam" id="3.50.50.60:FF:000129">
    <property type="entry name" value="Kynurenine 3-monooxygenase"/>
    <property type="match status" value="1"/>
</dbReference>
<evidence type="ECO:0000256" key="5">
    <source>
        <dbReference type="ARBA" id="ARBA00022857"/>
    </source>
</evidence>
<comment type="similarity">
    <text evidence="10">Belongs to the aromatic-ring hydroxylase family. KMO subfamily.</text>
</comment>